<dbReference type="EMBL" id="CM001167">
    <property type="protein sequence ID" value="EGJ71482.1"/>
    <property type="molecule type" value="Genomic_DNA"/>
</dbReference>
<dbReference type="HOGENOM" id="CLU_3371944_0_0_10"/>
<evidence type="ECO:0000313" key="2">
    <source>
        <dbReference type="Proteomes" id="UP000018439"/>
    </source>
</evidence>
<keyword evidence="2" id="KW-1185">Reference proteome</keyword>
<protein>
    <submittedName>
        <fullName evidence="1">Uncharacterized protein</fullName>
    </submittedName>
</protein>
<reference evidence="1 2" key="1">
    <citation type="journal article" date="2011" name="Stand. Genomic Sci.">
        <title>Non-contiguous finished genome sequence of Bacteroides coprosuis type strain (PC139).</title>
        <authorList>
            <person name="Land M."/>
            <person name="Held B."/>
            <person name="Gronow S."/>
            <person name="Abt B."/>
            <person name="Lucas S."/>
            <person name="Del Rio T.G."/>
            <person name="Nolan M."/>
            <person name="Tice H."/>
            <person name="Cheng J.F."/>
            <person name="Pitluck S."/>
            <person name="Liolios K."/>
            <person name="Pagani I."/>
            <person name="Ivanova N."/>
            <person name="Mavromatis K."/>
            <person name="Mikhailova N."/>
            <person name="Pati A."/>
            <person name="Tapia R."/>
            <person name="Han C."/>
            <person name="Goodwin L."/>
            <person name="Chen A."/>
            <person name="Palaniappan K."/>
            <person name="Hauser L."/>
            <person name="Brambilla E.M."/>
            <person name="Rohde M."/>
            <person name="Goker M."/>
            <person name="Detter J.C."/>
            <person name="Woyke T."/>
            <person name="Bristow J."/>
            <person name="Eisen J.A."/>
            <person name="Markowitz V."/>
            <person name="Hugenholtz P."/>
            <person name="Kyrpides N.C."/>
            <person name="Klenk H.P."/>
            <person name="Lapidus A."/>
        </authorList>
    </citation>
    <scope>NUCLEOTIDE SEQUENCE</scope>
    <source>
        <strain evidence="1 2">DSM 18011</strain>
    </source>
</reference>
<proteinExistence type="predicted"/>
<organism evidence="1 2">
    <name type="scientific">Bacteroides coprosuis DSM 18011</name>
    <dbReference type="NCBI Taxonomy" id="679937"/>
    <lineage>
        <taxon>Bacteria</taxon>
        <taxon>Pseudomonadati</taxon>
        <taxon>Bacteroidota</taxon>
        <taxon>Bacteroidia</taxon>
        <taxon>Bacteroidales</taxon>
        <taxon>Bacteroidaceae</taxon>
        <taxon>Bacteroides</taxon>
    </lineage>
</organism>
<sequence>MEQFKFDFFKKEHSSQTMNVVTLSKAECDKRLES</sequence>
<dbReference type="Proteomes" id="UP000018439">
    <property type="component" value="Chromosome"/>
</dbReference>
<dbReference type="AlphaFoldDB" id="F3ZNE2"/>
<gene>
    <name evidence="1" type="ORF">Bcop_1283</name>
</gene>
<name>F3ZNE2_9BACE</name>
<accession>F3ZNE2</accession>
<evidence type="ECO:0000313" key="1">
    <source>
        <dbReference type="EMBL" id="EGJ71482.1"/>
    </source>
</evidence>